<dbReference type="SUPFAM" id="SSF51735">
    <property type="entry name" value="NAD(P)-binding Rossmann-fold domains"/>
    <property type="match status" value="1"/>
</dbReference>
<dbReference type="PANTHER" id="PTHR44196:SF1">
    <property type="entry name" value="DEHYDROGENASE_REDUCTASE SDR FAMILY MEMBER 7B"/>
    <property type="match status" value="1"/>
</dbReference>
<reference evidence="3" key="1">
    <citation type="submission" date="2020-10" db="EMBL/GenBank/DDBJ databases">
        <authorList>
            <person name="Gilroy R."/>
        </authorList>
    </citation>
    <scope>NUCLEOTIDE SEQUENCE</scope>
    <source>
        <strain evidence="3">ChiGjej1B1-22543</strain>
    </source>
</reference>
<evidence type="ECO:0000256" key="2">
    <source>
        <dbReference type="ARBA" id="ARBA00023002"/>
    </source>
</evidence>
<dbReference type="PRINTS" id="PR00081">
    <property type="entry name" value="GDHRDH"/>
</dbReference>
<comment type="caution">
    <text evidence="3">The sequence shown here is derived from an EMBL/GenBank/DDBJ whole genome shotgun (WGS) entry which is preliminary data.</text>
</comment>
<evidence type="ECO:0000313" key="3">
    <source>
        <dbReference type="EMBL" id="HIU44708.1"/>
    </source>
</evidence>
<dbReference type="GO" id="GO:0016491">
    <property type="term" value="F:oxidoreductase activity"/>
    <property type="evidence" value="ECO:0007669"/>
    <property type="project" value="UniProtKB-KW"/>
</dbReference>
<dbReference type="EMBL" id="DVMV01000004">
    <property type="protein sequence ID" value="HIU44708.1"/>
    <property type="molecule type" value="Genomic_DNA"/>
</dbReference>
<protein>
    <submittedName>
        <fullName evidence="3">SDR family oxidoreductase</fullName>
    </submittedName>
</protein>
<dbReference type="InterPro" id="IPR002347">
    <property type="entry name" value="SDR_fam"/>
</dbReference>
<sequence>MEKVTLITGAASGLGRAFATIYKSRGHHLLLVDKDETGLNKAKEELGEGVDVLPADLTKRDDLEKIYSTCQEAGYFVNVLVNCAGFGDRCDFIDMAIAKQLDMTEVNCNAPLYLTRVFLPDMLKADEGHIINISSIAGFYPGPYMCTYHATKGFLLLLGESISFELRKTNVHLLTLCPPPFKSGFVGKAHNDYTFSKIKPLSSEYVASYGVKMSDKGKSLAVIGFKNKLTLFASRFVSRKVIAKTSAKTMKKDI</sequence>
<accession>A0A9D1S2V4</accession>
<dbReference type="Gene3D" id="3.40.50.720">
    <property type="entry name" value="NAD(P)-binding Rossmann-like Domain"/>
    <property type="match status" value="1"/>
</dbReference>
<dbReference type="CDD" id="cd05233">
    <property type="entry name" value="SDR_c"/>
    <property type="match status" value="1"/>
</dbReference>
<name>A0A9D1S2V4_9FIRM</name>
<organism evidence="3 4">
    <name type="scientific">Candidatus Alloenteromonas pullicola</name>
    <dbReference type="NCBI Taxonomy" id="2840784"/>
    <lineage>
        <taxon>Bacteria</taxon>
        <taxon>Bacillati</taxon>
        <taxon>Bacillota</taxon>
        <taxon>Bacillota incertae sedis</taxon>
        <taxon>Candidatus Alloenteromonas</taxon>
    </lineage>
</organism>
<evidence type="ECO:0000313" key="4">
    <source>
        <dbReference type="Proteomes" id="UP000824070"/>
    </source>
</evidence>
<comment type="similarity">
    <text evidence="1">Belongs to the short-chain dehydrogenases/reductases (SDR) family.</text>
</comment>
<keyword evidence="2" id="KW-0560">Oxidoreductase</keyword>
<dbReference type="GO" id="GO:0016020">
    <property type="term" value="C:membrane"/>
    <property type="evidence" value="ECO:0007669"/>
    <property type="project" value="TreeGrafter"/>
</dbReference>
<dbReference type="PANTHER" id="PTHR44196">
    <property type="entry name" value="DEHYDROGENASE/REDUCTASE SDR FAMILY MEMBER 7B"/>
    <property type="match status" value="1"/>
</dbReference>
<evidence type="ECO:0000256" key="1">
    <source>
        <dbReference type="ARBA" id="ARBA00006484"/>
    </source>
</evidence>
<proteinExistence type="inferred from homology"/>
<gene>
    <name evidence="3" type="ORF">IAC52_00195</name>
</gene>
<dbReference type="Proteomes" id="UP000824070">
    <property type="component" value="Unassembled WGS sequence"/>
</dbReference>
<dbReference type="Pfam" id="PF00106">
    <property type="entry name" value="adh_short"/>
    <property type="match status" value="1"/>
</dbReference>
<dbReference type="AlphaFoldDB" id="A0A9D1S2V4"/>
<dbReference type="InterPro" id="IPR036291">
    <property type="entry name" value="NAD(P)-bd_dom_sf"/>
</dbReference>
<reference evidence="3" key="2">
    <citation type="journal article" date="2021" name="PeerJ">
        <title>Extensive microbial diversity within the chicken gut microbiome revealed by metagenomics and culture.</title>
        <authorList>
            <person name="Gilroy R."/>
            <person name="Ravi A."/>
            <person name="Getino M."/>
            <person name="Pursley I."/>
            <person name="Horton D.L."/>
            <person name="Alikhan N.F."/>
            <person name="Baker D."/>
            <person name="Gharbi K."/>
            <person name="Hall N."/>
            <person name="Watson M."/>
            <person name="Adriaenssens E.M."/>
            <person name="Foster-Nyarko E."/>
            <person name="Jarju S."/>
            <person name="Secka A."/>
            <person name="Antonio M."/>
            <person name="Oren A."/>
            <person name="Chaudhuri R.R."/>
            <person name="La Ragione R."/>
            <person name="Hildebrand F."/>
            <person name="Pallen M.J."/>
        </authorList>
    </citation>
    <scope>NUCLEOTIDE SEQUENCE</scope>
    <source>
        <strain evidence="3">ChiGjej1B1-22543</strain>
    </source>
</reference>